<dbReference type="HOGENOM" id="CLU_634493_0_0_0"/>
<dbReference type="KEGG" id="sti:Sthe_0852"/>
<keyword evidence="1" id="KW-0472">Membrane</keyword>
<protein>
    <recommendedName>
        <fullName evidence="2">Bacterial dipeptidyl-peptidase SH3 domain-containing protein</fullName>
    </recommendedName>
</protein>
<feature type="domain" description="Bacterial dipeptidyl-peptidase SH3" evidence="2">
    <location>
        <begin position="184"/>
        <end position="228"/>
    </location>
</feature>
<name>D1C222_SPHTD</name>
<accession>D1C222</accession>
<evidence type="ECO:0000313" key="3">
    <source>
        <dbReference type="EMBL" id="ACZ38289.1"/>
    </source>
</evidence>
<keyword evidence="1" id="KW-0812">Transmembrane</keyword>
<dbReference type="AlphaFoldDB" id="D1C222"/>
<dbReference type="STRING" id="479434.Sthe_0852"/>
<evidence type="ECO:0000313" key="4">
    <source>
        <dbReference type="Proteomes" id="UP000002027"/>
    </source>
</evidence>
<evidence type="ECO:0000259" key="2">
    <source>
        <dbReference type="Pfam" id="PF18348"/>
    </source>
</evidence>
<dbReference type="EMBL" id="CP001823">
    <property type="protein sequence ID" value="ACZ38289.1"/>
    <property type="molecule type" value="Genomic_DNA"/>
</dbReference>
<dbReference type="Pfam" id="PF18348">
    <property type="entry name" value="SH3_16"/>
    <property type="match status" value="1"/>
</dbReference>
<dbReference type="InParanoid" id="D1C222"/>
<keyword evidence="1" id="KW-1133">Transmembrane helix</keyword>
<organism evidence="3 4">
    <name type="scientific">Sphaerobacter thermophilus (strain ATCC 49802 / DSM 20745 / KCCM 41009 / NCIMB 13125 / S 6022)</name>
    <dbReference type="NCBI Taxonomy" id="479434"/>
    <lineage>
        <taxon>Bacteria</taxon>
        <taxon>Pseudomonadati</taxon>
        <taxon>Thermomicrobiota</taxon>
        <taxon>Thermomicrobia</taxon>
        <taxon>Sphaerobacterales</taxon>
        <taxon>Sphaerobacterineae</taxon>
        <taxon>Sphaerobacteraceae</taxon>
        <taxon>Sphaerobacter</taxon>
    </lineage>
</organism>
<evidence type="ECO:0000256" key="1">
    <source>
        <dbReference type="SAM" id="Phobius"/>
    </source>
</evidence>
<dbReference type="Gene3D" id="2.30.30.40">
    <property type="entry name" value="SH3 Domains"/>
    <property type="match status" value="1"/>
</dbReference>
<dbReference type="eggNOG" id="COG0438">
    <property type="taxonomic scope" value="Bacteria"/>
</dbReference>
<sequence length="470" mass="50628">MARRWSVHSRLPRWQVPRATATGRDMLRRCAAGAVLLLMSWLLAGCRVEHLLTAELPGAAGSLMVGGTVSQVFLSPSDGLDRVSLGVVPPGPTVRRAVDSLASGATLEIHYAPEADPGYPDGHFHDWPAEHAWLGELVGDREIGQTFVSRYPNLDGITLRVATFGADLSPGEGQLREGPAVPVRRLPVDGERIIELPGGSTVRVEGSAEGWAQVRLEDGQVGYVELSQFSRLPAPSRVNDRDVVLHLYREGEAEPIRTATINASEMHDNSHVTFRFEPLPDSMGVRYRFTVASPESTPGNAVTFRYADGDVYPDGTRLEGGDPVEGDLIFRPAYSEGEPLVQVDLDRAVLSGQTQALEASFAPVPDTASRALRLVVRAGHAPLPVTWTEQLPEGGHQLQLSGGQEGPPGALVFNVGYRADLDVGALVAGVVHHVGRAARHDPAFFALYGVALVGTGGWLGWAAWRWRDGR</sequence>
<proteinExistence type="predicted"/>
<reference evidence="4" key="1">
    <citation type="submission" date="2009-11" db="EMBL/GenBank/DDBJ databases">
        <title>The complete chromosome 1 of Sphaerobacter thermophilus DSM 20745.</title>
        <authorList>
            <person name="Lucas S."/>
            <person name="Copeland A."/>
            <person name="Lapidus A."/>
            <person name="Glavina del Rio T."/>
            <person name="Dalin E."/>
            <person name="Tice H."/>
            <person name="Bruce D."/>
            <person name="Goodwin L."/>
            <person name="Pitluck S."/>
            <person name="Kyrpides N."/>
            <person name="Mavromatis K."/>
            <person name="Ivanova N."/>
            <person name="Mikhailova N."/>
            <person name="LaButti K.M."/>
            <person name="Clum A."/>
            <person name="Sun H.I."/>
            <person name="Brettin T."/>
            <person name="Detter J.C."/>
            <person name="Han C."/>
            <person name="Larimer F."/>
            <person name="Land M."/>
            <person name="Hauser L."/>
            <person name="Markowitz V."/>
            <person name="Cheng J.F."/>
            <person name="Hugenholtz P."/>
            <person name="Woyke T."/>
            <person name="Wu D."/>
            <person name="Steenblock K."/>
            <person name="Schneider S."/>
            <person name="Pukall R."/>
            <person name="Goeker M."/>
            <person name="Klenk H.P."/>
            <person name="Eisen J.A."/>
        </authorList>
    </citation>
    <scope>NUCLEOTIDE SEQUENCE [LARGE SCALE GENOMIC DNA]</scope>
    <source>
        <strain evidence="4">ATCC 49802 / DSM 20745 / S 6022</strain>
    </source>
</reference>
<keyword evidence="4" id="KW-1185">Reference proteome</keyword>
<reference evidence="3 4" key="2">
    <citation type="journal article" date="2010" name="Stand. Genomic Sci.">
        <title>Complete genome sequence of Desulfohalobium retbaense type strain (HR(100)).</title>
        <authorList>
            <person name="Spring S."/>
            <person name="Nolan M."/>
            <person name="Lapidus A."/>
            <person name="Glavina Del Rio T."/>
            <person name="Copeland A."/>
            <person name="Tice H."/>
            <person name="Cheng J.F."/>
            <person name="Lucas S."/>
            <person name="Land M."/>
            <person name="Chen F."/>
            <person name="Bruce D."/>
            <person name="Goodwin L."/>
            <person name="Pitluck S."/>
            <person name="Ivanova N."/>
            <person name="Mavromatis K."/>
            <person name="Mikhailova N."/>
            <person name="Pati A."/>
            <person name="Chen A."/>
            <person name="Palaniappan K."/>
            <person name="Hauser L."/>
            <person name="Chang Y.J."/>
            <person name="Jeffries C.D."/>
            <person name="Munk C."/>
            <person name="Kiss H."/>
            <person name="Chain P."/>
            <person name="Han C."/>
            <person name="Brettin T."/>
            <person name="Detter J.C."/>
            <person name="Schuler E."/>
            <person name="Goker M."/>
            <person name="Rohde M."/>
            <person name="Bristow J."/>
            <person name="Eisen J.A."/>
            <person name="Markowitz V."/>
            <person name="Hugenholtz P."/>
            <person name="Kyrpides N.C."/>
            <person name="Klenk H.P."/>
        </authorList>
    </citation>
    <scope>NUCLEOTIDE SEQUENCE [LARGE SCALE GENOMIC DNA]</scope>
    <source>
        <strain evidence="4">ATCC 49802 / DSM 20745 / S 6022</strain>
    </source>
</reference>
<feature type="transmembrane region" description="Helical" evidence="1">
    <location>
        <begin position="443"/>
        <end position="464"/>
    </location>
</feature>
<dbReference type="Proteomes" id="UP000002027">
    <property type="component" value="Chromosome 1"/>
</dbReference>
<gene>
    <name evidence="3" type="ordered locus">Sthe_0852</name>
</gene>
<dbReference type="InterPro" id="IPR041382">
    <property type="entry name" value="SH3_16"/>
</dbReference>